<dbReference type="GO" id="GO:0008270">
    <property type="term" value="F:zinc ion binding"/>
    <property type="evidence" value="ECO:0007669"/>
    <property type="project" value="UniProtKB-KW"/>
</dbReference>
<feature type="compositionally biased region" description="Polar residues" evidence="14">
    <location>
        <begin position="177"/>
        <end position="186"/>
    </location>
</feature>
<dbReference type="GO" id="GO:0032259">
    <property type="term" value="P:methylation"/>
    <property type="evidence" value="ECO:0007669"/>
    <property type="project" value="UniProtKB-KW"/>
</dbReference>
<keyword evidence="3" id="KW-0808">Transferase</keyword>
<dbReference type="GO" id="GO:0045893">
    <property type="term" value="P:positive regulation of DNA-templated transcription"/>
    <property type="evidence" value="ECO:0007669"/>
    <property type="project" value="TreeGrafter"/>
</dbReference>
<dbReference type="InterPro" id="IPR019787">
    <property type="entry name" value="Znf_PHD-finger"/>
</dbReference>
<dbReference type="InterPro" id="IPR001214">
    <property type="entry name" value="SET_dom"/>
</dbReference>
<evidence type="ECO:0000256" key="7">
    <source>
        <dbReference type="ARBA" id="ARBA00022771"/>
    </source>
</evidence>
<dbReference type="InterPro" id="IPR032308">
    <property type="entry name" value="TDBD"/>
</dbReference>
<feature type="domain" description="SET" evidence="16">
    <location>
        <begin position="1945"/>
        <end position="2066"/>
    </location>
</feature>
<dbReference type="PROSITE" id="PS50016">
    <property type="entry name" value="ZF_PHD_2"/>
    <property type="match status" value="1"/>
</dbReference>
<feature type="region of interest" description="Disordered" evidence="14">
    <location>
        <begin position="150"/>
        <end position="214"/>
    </location>
</feature>
<evidence type="ECO:0008006" key="21">
    <source>
        <dbReference type="Google" id="ProtNLM"/>
    </source>
</evidence>
<feature type="compositionally biased region" description="Pro residues" evidence="14">
    <location>
        <begin position="45"/>
        <end position="68"/>
    </location>
</feature>
<feature type="compositionally biased region" description="Basic residues" evidence="14">
    <location>
        <begin position="1331"/>
        <end position="1353"/>
    </location>
</feature>
<feature type="compositionally biased region" description="Pro residues" evidence="14">
    <location>
        <begin position="9"/>
        <end position="33"/>
    </location>
</feature>
<evidence type="ECO:0000256" key="9">
    <source>
        <dbReference type="ARBA" id="ARBA00022853"/>
    </source>
</evidence>
<dbReference type="PANTHER" id="PTHR45838">
    <property type="entry name" value="HISTONE-LYSINE-N-METHYLTRANSFERASE 2 KMT2 FAMILY MEMBER"/>
    <property type="match status" value="1"/>
</dbReference>
<feature type="compositionally biased region" description="Basic and acidic residues" evidence="14">
    <location>
        <begin position="1234"/>
        <end position="1246"/>
    </location>
</feature>
<feature type="domain" description="Post-SET" evidence="17">
    <location>
        <begin position="2074"/>
        <end position="2090"/>
    </location>
</feature>
<keyword evidence="7 13" id="KW-0863">Zinc-finger</keyword>
<evidence type="ECO:0000259" key="17">
    <source>
        <dbReference type="PROSITE" id="PS50868"/>
    </source>
</evidence>
<evidence type="ECO:0000259" key="16">
    <source>
        <dbReference type="PROSITE" id="PS50280"/>
    </source>
</evidence>
<comment type="subcellular location">
    <subcellularLocation>
        <location evidence="1">Nucleus</location>
    </subcellularLocation>
</comment>
<evidence type="ECO:0000256" key="11">
    <source>
        <dbReference type="ARBA" id="ARBA00023163"/>
    </source>
</evidence>
<dbReference type="PANTHER" id="PTHR45838:SF4">
    <property type="entry name" value="HISTONE-LYSINE N-METHYLTRANSFERASE TRITHORAX"/>
    <property type="match status" value="1"/>
</dbReference>
<feature type="region of interest" description="Disordered" evidence="14">
    <location>
        <begin position="673"/>
        <end position="712"/>
    </location>
</feature>
<protein>
    <recommendedName>
        <fullName evidence="21">Histone-lysine N-methyltransferase ATX2</fullName>
    </recommendedName>
</protein>
<dbReference type="SMART" id="SM00249">
    <property type="entry name" value="PHD"/>
    <property type="match status" value="2"/>
</dbReference>
<feature type="domain" description="PHD-type" evidence="18">
    <location>
        <begin position="1730"/>
        <end position="1866"/>
    </location>
</feature>
<feature type="compositionally biased region" description="Polar residues" evidence="14">
    <location>
        <begin position="694"/>
        <end position="712"/>
    </location>
</feature>
<dbReference type="Pfam" id="PF13832">
    <property type="entry name" value="zf-HC5HC2H_2"/>
    <property type="match status" value="1"/>
</dbReference>
<dbReference type="InterPro" id="IPR034732">
    <property type="entry name" value="EPHD"/>
</dbReference>
<dbReference type="InterPro" id="IPR003616">
    <property type="entry name" value="Post-SET_dom"/>
</dbReference>
<dbReference type="CDD" id="cd15492">
    <property type="entry name" value="PHD_BRPF_JADE_like"/>
    <property type="match status" value="1"/>
</dbReference>
<dbReference type="GO" id="GO:0042800">
    <property type="term" value="F:histone H3K4 methyltransferase activity"/>
    <property type="evidence" value="ECO:0007669"/>
    <property type="project" value="TreeGrafter"/>
</dbReference>
<evidence type="ECO:0000313" key="20">
    <source>
        <dbReference type="Proteomes" id="UP001231189"/>
    </source>
</evidence>
<sequence length="2090" mass="228913">MDGGAWPARWPPPSPPQPPQQPSAALAPPPPPRQMDAANPRYHPRPSPPAADRSPPNPTPRPERPPPTSTATPDGLAPTRMTPTPDRFLLSPNPTPWTSLSAGQPANAKPSPATTPSLPHPPASGGSRCSYPHASSHVADLKALLHSPSASNAAGAAARPHSTAPPLPRYPRHGLSAGSSVGQQSPLGALFMNSKSSNAQGASPGEGSASDIDGMGSGTCSEIHASGRRCWLNLGLTSLSQLRRAGGSTRGALQFQDPGARAMQKLAPKPPPRPRQPALPGDRIRVSCLNVGGEFFMGEAGLFGILCSCHQLRMSVAKFCEHAGGPAEKAGEIVLMENGMSIAHWFKYCVGVGAYVTETKWDWPEWMCIDYSPVGYKLKSLRTGNNSMEQVGLFSGYGKSTGPMNRTSYSNDLHNKGRECTTVEKMVNKRDETYCRSADVSTSFTKNYALPQSSGINLGLAKKHTVDAVNLNHFSRPTGGPYFTASTGGHYDGNHFAHNYANLLEKNFDVSFRNPAPRPAGVLSYNSRVQRPTFPNKILQDSLGSASNTELKLGQSFYHQSLTSLFPSVQSTAIDFQKPQSHLPLISQNPCPRQTIKVNKSIGEHTKLPLGTGINKQSIEVATGISCSEGGKLTDDAAKNSFISVFLSHLERNSEAIDDILNNSEHNLPKPLDGAYSSNHSKIASRQVEPRVNGDNSKLASTSIHTKRSSVGGSLSMAPSGYVSNVSPLANSQGPLVHSDCGSYVLPRQPNAGISKICAGVLCPTNCGSCNHVGISHQNAHVETGAPCLHDKLARGHGTFECVDHLCTHKSLRVSEIICHCATSCSSSRNFLPSFGIDQTGKSIHRCCYKVQEDVSKLGFRAGDFGHPHFSNDGAPIHKPAIAGLDKLCTCSTFMPRSSLCSREHMLQSSCLECPLDGLHYRSSMGHTTNSLTKYPLLDALNKKEAEVCCCSVVPKCLAGCGFTKHCNGGIDQNGSNVQNSKHDAQLPSRCCTLGESEKLRCHYSSNDQTSSLKDVSNKTTIQPCIPISERLKNVSEESVAKVIWPYIAGNEKKGSCRGPRVCKEQLKPGFSSGSSSAVVTKFSVSPEWNNISSCVDKYGVEREKLVFDEGSRTEKSSSSSHVTGCENSINSSSRFHLDTSKVKRKCNEISDGGALKGNEKKQLSEATKKSRRLECAAEHSEPDDSTRKITLQSSQNGDPQPQNEASSDSCRVSKIKRKYTAMQRNKPVKRPHIPAEHSESDDSTRKISLRSSQNTDSQPQNEASSDSCRVSKIKRKNTTIQRNKPMKRPHSHAEHSESDDSSRKVTLQSSRNRDPRPQSEASSYSCRVSKIQRKHTTMQRNKPVKRPHSHHKILKGDKKLDNEGIMVGELSSSDEKRQVNDLDTLVRTKQQQEGSRVFVRKLPKYVSLNCMVNKPNSEDACSGGPHVDASLIATGITNDNRKFPKIVPLNLILKKAKRCHAVKPSCKTENIHSCEEKGAVRSVGKYSFGNRNYSPHTEDGMQSSRKDRHLSNALRPHVEPDCKRPSIGIFLDTSQLVSTQCYLYKIRNVKILFISDLGEGEPVGLTDVETNQLSGFKNRRSSVSLNMIKRCEESANGSACSPCGLLALEVYAGRHKERLSSDDSCCVCRIPYLEPCNQLMECSNCNIKVHQACYGVLKVPRGQWFCRPCKAMAKANTQDIVCVICGYGGGAMTRALNAQKILRSSLKGLRVTTWSDKNVKHNSFYASKSRSLGSIPSVDKQQSIGSAHEDNTVRCSWTANHNSSLLGPKTMQWIHVVCGLWTPGAKCPNSTTMNAFDISDALPGKINNACSICNRTGGSFMMCRDINCLAIFHPWCAHQRGLLQSDPEGEHNEQLGFYGRCVNHATIDHSHRVNPENKCLRSNGWTCARTEGFKGRKGEGCYGSNYKEPRVKSNECSVPQEQIDAWLRINGSKPCIRRQLKGWKHLVVYKSGIHGLGLYTGEYIPRGSLVIEYVGEIVGQHVADKRELEYHSGKRQQYKSVCYFFKIDKEHIIDATRKGGIARFINHSCLPNCVAKIISVRNEKKVVFFSERHINPGEEITYDYHFNQEDEGERIPCFCRSRSCRRYLN</sequence>
<organism evidence="19 20">
    <name type="scientific">Lolium multiflorum</name>
    <name type="common">Italian ryegrass</name>
    <name type="synonym">Lolium perenne subsp. multiflorum</name>
    <dbReference type="NCBI Taxonomy" id="4521"/>
    <lineage>
        <taxon>Eukaryota</taxon>
        <taxon>Viridiplantae</taxon>
        <taxon>Streptophyta</taxon>
        <taxon>Embryophyta</taxon>
        <taxon>Tracheophyta</taxon>
        <taxon>Spermatophyta</taxon>
        <taxon>Magnoliopsida</taxon>
        <taxon>Liliopsida</taxon>
        <taxon>Poales</taxon>
        <taxon>Poaceae</taxon>
        <taxon>BOP clade</taxon>
        <taxon>Pooideae</taxon>
        <taxon>Poodae</taxon>
        <taxon>Poeae</taxon>
        <taxon>Poeae Chloroplast Group 2 (Poeae type)</taxon>
        <taxon>Loliodinae</taxon>
        <taxon>Loliinae</taxon>
        <taxon>Lolium</taxon>
    </lineage>
</organism>
<evidence type="ECO:0000256" key="8">
    <source>
        <dbReference type="ARBA" id="ARBA00022833"/>
    </source>
</evidence>
<dbReference type="PROSITE" id="PS50868">
    <property type="entry name" value="POST_SET"/>
    <property type="match status" value="1"/>
</dbReference>
<dbReference type="CDD" id="cd15571">
    <property type="entry name" value="ePHD"/>
    <property type="match status" value="1"/>
</dbReference>
<dbReference type="InterPro" id="IPR046341">
    <property type="entry name" value="SET_dom_sf"/>
</dbReference>
<comment type="caution">
    <text evidence="19">The sequence shown here is derived from an EMBL/GenBank/DDBJ whole genome shotgun (WGS) entry which is preliminary data.</text>
</comment>
<dbReference type="Pfam" id="PF00856">
    <property type="entry name" value="SET"/>
    <property type="match status" value="1"/>
</dbReference>
<feature type="region of interest" description="Disordered" evidence="14">
    <location>
        <begin position="1"/>
        <end position="133"/>
    </location>
</feature>
<reference evidence="19" key="1">
    <citation type="submission" date="2023-07" db="EMBL/GenBank/DDBJ databases">
        <title>A chromosome-level genome assembly of Lolium multiflorum.</title>
        <authorList>
            <person name="Chen Y."/>
            <person name="Copetti D."/>
            <person name="Kolliker R."/>
            <person name="Studer B."/>
        </authorList>
    </citation>
    <scope>NUCLEOTIDE SEQUENCE</scope>
    <source>
        <strain evidence="19">02402/16</strain>
        <tissue evidence="19">Leaf</tissue>
    </source>
</reference>
<evidence type="ECO:0000259" key="15">
    <source>
        <dbReference type="PROSITE" id="PS50016"/>
    </source>
</evidence>
<evidence type="ECO:0000256" key="12">
    <source>
        <dbReference type="ARBA" id="ARBA00023242"/>
    </source>
</evidence>
<evidence type="ECO:0000313" key="19">
    <source>
        <dbReference type="EMBL" id="KAK1632806.1"/>
    </source>
</evidence>
<dbReference type="PRINTS" id="PR01217">
    <property type="entry name" value="PRICHEXTENSN"/>
</dbReference>
<dbReference type="EMBL" id="JAUUTY010000005">
    <property type="protein sequence ID" value="KAK1632806.1"/>
    <property type="molecule type" value="Genomic_DNA"/>
</dbReference>
<evidence type="ECO:0000256" key="4">
    <source>
        <dbReference type="ARBA" id="ARBA00022691"/>
    </source>
</evidence>
<keyword evidence="4" id="KW-0949">S-adenosyl-L-methionine</keyword>
<evidence type="ECO:0000259" key="18">
    <source>
        <dbReference type="PROSITE" id="PS51805"/>
    </source>
</evidence>
<evidence type="ECO:0000256" key="13">
    <source>
        <dbReference type="PROSITE-ProRule" id="PRU00146"/>
    </source>
</evidence>
<keyword evidence="5" id="KW-0479">Metal-binding</keyword>
<dbReference type="InterPro" id="IPR011011">
    <property type="entry name" value="Znf_FYVE_PHD"/>
</dbReference>
<dbReference type="GO" id="GO:0035097">
    <property type="term" value="C:histone methyltransferase complex"/>
    <property type="evidence" value="ECO:0007669"/>
    <property type="project" value="TreeGrafter"/>
</dbReference>
<feature type="compositionally biased region" description="Polar residues" evidence="14">
    <location>
        <begin position="1250"/>
        <end position="1269"/>
    </location>
</feature>
<name>A0AAD8W509_LOLMU</name>
<dbReference type="Pfam" id="PF16135">
    <property type="entry name" value="TDBD"/>
    <property type="match status" value="1"/>
</dbReference>
<feature type="region of interest" description="Disordered" evidence="14">
    <location>
        <begin position="1150"/>
        <end position="1353"/>
    </location>
</feature>
<dbReference type="Gene3D" id="3.30.40.10">
    <property type="entry name" value="Zinc/RING finger domain, C3HC4 (zinc finger)"/>
    <property type="match status" value="1"/>
</dbReference>
<feature type="domain" description="PHD-type" evidence="15">
    <location>
        <begin position="1623"/>
        <end position="1673"/>
    </location>
</feature>
<evidence type="ECO:0000256" key="10">
    <source>
        <dbReference type="ARBA" id="ARBA00023015"/>
    </source>
</evidence>
<evidence type="ECO:0000256" key="14">
    <source>
        <dbReference type="SAM" id="MobiDB-lite"/>
    </source>
</evidence>
<dbReference type="InterPro" id="IPR001965">
    <property type="entry name" value="Znf_PHD"/>
</dbReference>
<evidence type="ECO:0000256" key="1">
    <source>
        <dbReference type="ARBA" id="ARBA00004123"/>
    </source>
</evidence>
<feature type="compositionally biased region" description="Basic and acidic residues" evidence="14">
    <location>
        <begin position="1292"/>
        <end position="1304"/>
    </location>
</feature>
<dbReference type="SUPFAM" id="SSF82199">
    <property type="entry name" value="SET domain"/>
    <property type="match status" value="1"/>
</dbReference>
<keyword evidence="2" id="KW-0489">Methyltransferase</keyword>
<dbReference type="Pfam" id="PF13831">
    <property type="entry name" value="PHD_2"/>
    <property type="match status" value="1"/>
</dbReference>
<keyword evidence="11" id="KW-0804">Transcription</keyword>
<feature type="compositionally biased region" description="Polar residues" evidence="14">
    <location>
        <begin position="1189"/>
        <end position="1211"/>
    </location>
</feature>
<dbReference type="PROSITE" id="PS50280">
    <property type="entry name" value="SET"/>
    <property type="match status" value="1"/>
</dbReference>
<dbReference type="SUPFAM" id="SSF57903">
    <property type="entry name" value="FYVE/PHD zinc finger"/>
    <property type="match status" value="1"/>
</dbReference>
<keyword evidence="12" id="KW-0539">Nucleus</keyword>
<dbReference type="CDD" id="cd10518">
    <property type="entry name" value="SET_SETD1-like"/>
    <property type="match status" value="1"/>
</dbReference>
<accession>A0AAD8W509</accession>
<keyword evidence="9" id="KW-0156">Chromatin regulator</keyword>
<evidence type="ECO:0000256" key="5">
    <source>
        <dbReference type="ARBA" id="ARBA00022723"/>
    </source>
</evidence>
<keyword evidence="6" id="KW-0677">Repeat</keyword>
<keyword evidence="20" id="KW-1185">Reference proteome</keyword>
<evidence type="ECO:0000256" key="6">
    <source>
        <dbReference type="ARBA" id="ARBA00022737"/>
    </source>
</evidence>
<proteinExistence type="predicted"/>
<dbReference type="PROSITE" id="PS51805">
    <property type="entry name" value="EPHD"/>
    <property type="match status" value="1"/>
</dbReference>
<dbReference type="Gene3D" id="2.170.270.10">
    <property type="entry name" value="SET domain"/>
    <property type="match status" value="1"/>
</dbReference>
<keyword evidence="8" id="KW-0862">Zinc</keyword>
<evidence type="ECO:0000256" key="2">
    <source>
        <dbReference type="ARBA" id="ARBA00022603"/>
    </source>
</evidence>
<dbReference type="InterPro" id="IPR013083">
    <property type="entry name" value="Znf_RING/FYVE/PHD"/>
</dbReference>
<feature type="compositionally biased region" description="Basic and acidic residues" evidence="14">
    <location>
        <begin position="1158"/>
        <end position="1188"/>
    </location>
</feature>
<dbReference type="SMART" id="SM00317">
    <property type="entry name" value="SET"/>
    <property type="match status" value="1"/>
</dbReference>
<evidence type="ECO:0000256" key="3">
    <source>
        <dbReference type="ARBA" id="ARBA00022679"/>
    </source>
</evidence>
<keyword evidence="10" id="KW-0805">Transcription regulation</keyword>
<gene>
    <name evidence="19" type="ORF">QYE76_007121</name>
</gene>
<dbReference type="Proteomes" id="UP001231189">
    <property type="component" value="Unassembled WGS sequence"/>
</dbReference>